<sequence length="265" mass="28099">MIRRDIDVLQRRRVAAPIAAAALAVLLTVLAGCSASSSPQASATRTATRSVSPAPSQATALQRATPTAPLTPTPTPTPTPARPSALPVAPPDAGSKPQTTVQPKTSSHAFKNAVHDIWLAVTTGDPKYALPAFFPEKAYAQVKAIADPDSDWENRLWLDFTLDLAAAHKLVKPGARLTEVNVAPQYFQWIPPGACYNSVGYWHAPGSRVVYKEGGVTHSFGIASFISWRGDWYLIHFGAVVRDGAYGIVDDPEVGPGVTGPPGNC</sequence>
<accession>A0A6P2C3W5</accession>
<evidence type="ECO:0000256" key="1">
    <source>
        <dbReference type="SAM" id="MobiDB-lite"/>
    </source>
</evidence>
<evidence type="ECO:0000313" key="3">
    <source>
        <dbReference type="Proteomes" id="UP000460272"/>
    </source>
</evidence>
<dbReference type="AlphaFoldDB" id="A0A6P2C3W5"/>
<proteinExistence type="predicted"/>
<dbReference type="Proteomes" id="UP000460272">
    <property type="component" value="Unassembled WGS sequence"/>
</dbReference>
<evidence type="ECO:0000313" key="2">
    <source>
        <dbReference type="EMBL" id="TVZ06109.1"/>
    </source>
</evidence>
<name>A0A6P2C3W5_9ACTN</name>
<feature type="compositionally biased region" description="Polar residues" evidence="1">
    <location>
        <begin position="37"/>
        <end position="56"/>
    </location>
</feature>
<protein>
    <submittedName>
        <fullName evidence="2">Uncharacterized protein</fullName>
    </submittedName>
</protein>
<feature type="compositionally biased region" description="Low complexity" evidence="1">
    <location>
        <begin position="57"/>
        <end position="68"/>
    </location>
</feature>
<reference evidence="2 3" key="1">
    <citation type="submission" date="2018-11" db="EMBL/GenBank/DDBJ databases">
        <title>Trebonia kvetii gen.nov., sp.nov., a novel acidophilic actinobacterium, and proposal of the new actinobacterial family Treboniaceae fam. nov.</title>
        <authorList>
            <person name="Rapoport D."/>
            <person name="Sagova-Mareckova M."/>
            <person name="Sedlacek I."/>
            <person name="Provaznik J."/>
            <person name="Kralova S."/>
            <person name="Pavlinic D."/>
            <person name="Benes V."/>
            <person name="Kopecky J."/>
        </authorList>
    </citation>
    <scope>NUCLEOTIDE SEQUENCE [LARGE SCALE GENOMIC DNA]</scope>
    <source>
        <strain evidence="2 3">15Tr583</strain>
    </source>
</reference>
<organism evidence="2 3">
    <name type="scientific">Trebonia kvetii</name>
    <dbReference type="NCBI Taxonomy" id="2480626"/>
    <lineage>
        <taxon>Bacteria</taxon>
        <taxon>Bacillati</taxon>
        <taxon>Actinomycetota</taxon>
        <taxon>Actinomycetes</taxon>
        <taxon>Streptosporangiales</taxon>
        <taxon>Treboniaceae</taxon>
        <taxon>Trebonia</taxon>
    </lineage>
</organism>
<comment type="caution">
    <text evidence="2">The sequence shown here is derived from an EMBL/GenBank/DDBJ whole genome shotgun (WGS) entry which is preliminary data.</text>
</comment>
<dbReference type="RefSeq" id="WP_145850863.1">
    <property type="nucleotide sequence ID" value="NZ_RPFW01000001.1"/>
</dbReference>
<dbReference type="OrthoDB" id="5515984at2"/>
<dbReference type="PROSITE" id="PS51257">
    <property type="entry name" value="PROKAR_LIPOPROTEIN"/>
    <property type="match status" value="1"/>
</dbReference>
<gene>
    <name evidence="2" type="ORF">EAS64_01260</name>
</gene>
<feature type="compositionally biased region" description="Pro residues" evidence="1">
    <location>
        <begin position="69"/>
        <end position="81"/>
    </location>
</feature>
<keyword evidence="3" id="KW-1185">Reference proteome</keyword>
<feature type="compositionally biased region" description="Polar residues" evidence="1">
    <location>
        <begin position="96"/>
        <end position="107"/>
    </location>
</feature>
<feature type="region of interest" description="Disordered" evidence="1">
    <location>
        <begin position="37"/>
        <end position="107"/>
    </location>
</feature>
<dbReference type="EMBL" id="RPFW01000001">
    <property type="protein sequence ID" value="TVZ06109.1"/>
    <property type="molecule type" value="Genomic_DNA"/>
</dbReference>